<keyword evidence="2" id="KW-1185">Reference proteome</keyword>
<dbReference type="Pfam" id="PF18759">
    <property type="entry name" value="Plavaka"/>
    <property type="match status" value="1"/>
</dbReference>
<reference evidence="1" key="1">
    <citation type="journal article" date="2020" name="New Phytol.">
        <title>Comparative genomics reveals dynamic genome evolution in host specialist ectomycorrhizal fungi.</title>
        <authorList>
            <person name="Lofgren L.A."/>
            <person name="Nguyen N.H."/>
            <person name="Vilgalys R."/>
            <person name="Ruytinx J."/>
            <person name="Liao H.L."/>
            <person name="Branco S."/>
            <person name="Kuo A."/>
            <person name="LaButti K."/>
            <person name="Lipzen A."/>
            <person name="Andreopoulos W."/>
            <person name="Pangilinan J."/>
            <person name="Riley R."/>
            <person name="Hundley H."/>
            <person name="Na H."/>
            <person name="Barry K."/>
            <person name="Grigoriev I.V."/>
            <person name="Stajich J.E."/>
            <person name="Kennedy P.G."/>
        </authorList>
    </citation>
    <scope>NUCLEOTIDE SEQUENCE</scope>
    <source>
        <strain evidence="1">MN1</strain>
    </source>
</reference>
<sequence length="103" mass="11980">MVLNSNNLNQGQITQFLKLSWVKSQAQKALAYTSAQQMFTFMDALPKGPKWRCTTIHTEGYITAHPVHLIWHDTLEVMHHIFSNPGFTNDMEFDPYEIKVNRE</sequence>
<evidence type="ECO:0000313" key="2">
    <source>
        <dbReference type="Proteomes" id="UP000807769"/>
    </source>
</evidence>
<proteinExistence type="predicted"/>
<dbReference type="AlphaFoldDB" id="A0A9P7JCY0"/>
<accession>A0A9P7JCY0</accession>
<dbReference type="EMBL" id="JABBWG010000017">
    <property type="protein sequence ID" value="KAG1815920.1"/>
    <property type="molecule type" value="Genomic_DNA"/>
</dbReference>
<dbReference type="RefSeq" id="XP_041192726.1">
    <property type="nucleotide sequence ID" value="XM_041340190.1"/>
</dbReference>
<dbReference type="GeneID" id="64634206"/>
<dbReference type="OrthoDB" id="2688393at2759"/>
<organism evidence="1 2">
    <name type="scientific">Suillus subaureus</name>
    <dbReference type="NCBI Taxonomy" id="48587"/>
    <lineage>
        <taxon>Eukaryota</taxon>
        <taxon>Fungi</taxon>
        <taxon>Dikarya</taxon>
        <taxon>Basidiomycota</taxon>
        <taxon>Agaricomycotina</taxon>
        <taxon>Agaricomycetes</taxon>
        <taxon>Agaricomycetidae</taxon>
        <taxon>Boletales</taxon>
        <taxon>Suillineae</taxon>
        <taxon>Suillaceae</taxon>
        <taxon>Suillus</taxon>
    </lineage>
</organism>
<gene>
    <name evidence="1" type="ORF">BJ212DRAFT_1480986</name>
</gene>
<comment type="caution">
    <text evidence="1">The sequence shown here is derived from an EMBL/GenBank/DDBJ whole genome shotgun (WGS) entry which is preliminary data.</text>
</comment>
<dbReference type="Proteomes" id="UP000807769">
    <property type="component" value="Unassembled WGS sequence"/>
</dbReference>
<name>A0A9P7JCY0_9AGAM</name>
<dbReference type="InterPro" id="IPR041078">
    <property type="entry name" value="Plavaka"/>
</dbReference>
<protein>
    <submittedName>
        <fullName evidence="1">Uncharacterized protein</fullName>
    </submittedName>
</protein>
<evidence type="ECO:0000313" key="1">
    <source>
        <dbReference type="EMBL" id="KAG1815920.1"/>
    </source>
</evidence>